<feature type="binding site" evidence="2">
    <location>
        <position position="291"/>
    </location>
    <ligand>
        <name>Zn(2+)</name>
        <dbReference type="ChEBI" id="CHEBI:29105"/>
    </ligand>
</feature>
<name>A0AAV4SS20_CAEEX</name>
<dbReference type="GO" id="GO:0046872">
    <property type="term" value="F:metal ion binding"/>
    <property type="evidence" value="ECO:0007669"/>
    <property type="project" value="UniProtKB-KW"/>
</dbReference>
<keyword evidence="2" id="KW-0479">Metal-binding</keyword>
<dbReference type="SMART" id="SM01260">
    <property type="entry name" value="LANC_like"/>
    <property type="match status" value="1"/>
</dbReference>
<evidence type="ECO:0000256" key="1">
    <source>
        <dbReference type="ARBA" id="ARBA00007179"/>
    </source>
</evidence>
<dbReference type="PANTHER" id="PTHR12736">
    <property type="entry name" value="LANC-LIKE PROTEIN"/>
    <property type="match status" value="1"/>
</dbReference>
<keyword evidence="4" id="KW-1185">Reference proteome</keyword>
<protein>
    <submittedName>
        <fullName evidence="3">LanC-like protein 2</fullName>
    </submittedName>
</protein>
<dbReference type="Proteomes" id="UP001054945">
    <property type="component" value="Unassembled WGS sequence"/>
</dbReference>
<dbReference type="AlphaFoldDB" id="A0AAV4SS20"/>
<gene>
    <name evidence="3" type="primary">LANCL2</name>
    <name evidence="3" type="ORF">CEXT_114821</name>
</gene>
<feature type="binding site" evidence="2">
    <location>
        <position position="338"/>
    </location>
    <ligand>
        <name>Zn(2+)</name>
        <dbReference type="ChEBI" id="CHEBI:29105"/>
    </ligand>
</feature>
<evidence type="ECO:0000256" key="2">
    <source>
        <dbReference type="PIRSR" id="PIRSR607822-1"/>
    </source>
</evidence>
<dbReference type="Gene3D" id="1.50.10.10">
    <property type="match status" value="1"/>
</dbReference>
<evidence type="ECO:0000313" key="3">
    <source>
        <dbReference type="EMBL" id="GIY34413.1"/>
    </source>
</evidence>
<dbReference type="Pfam" id="PF05147">
    <property type="entry name" value="LANC_like"/>
    <property type="match status" value="1"/>
</dbReference>
<dbReference type="GO" id="GO:0031179">
    <property type="term" value="P:peptide modification"/>
    <property type="evidence" value="ECO:0007669"/>
    <property type="project" value="InterPro"/>
</dbReference>
<dbReference type="InterPro" id="IPR012341">
    <property type="entry name" value="6hp_glycosidase-like_sf"/>
</dbReference>
<dbReference type="PANTHER" id="PTHR12736:SF21">
    <property type="entry name" value="LANC-LIKE PROTEIN 2"/>
    <property type="match status" value="1"/>
</dbReference>
<dbReference type="EMBL" id="BPLR01009763">
    <property type="protein sequence ID" value="GIY34413.1"/>
    <property type="molecule type" value="Genomic_DNA"/>
</dbReference>
<reference evidence="3 4" key="1">
    <citation type="submission" date="2021-06" db="EMBL/GenBank/DDBJ databases">
        <title>Caerostris extrusa draft genome.</title>
        <authorList>
            <person name="Kono N."/>
            <person name="Arakawa K."/>
        </authorList>
    </citation>
    <scope>NUCLEOTIDE SEQUENCE [LARGE SCALE GENOMIC DNA]</scope>
</reference>
<dbReference type="InterPro" id="IPR007822">
    <property type="entry name" value="LANC-like"/>
</dbReference>
<evidence type="ECO:0000313" key="4">
    <source>
        <dbReference type="Proteomes" id="UP001054945"/>
    </source>
</evidence>
<dbReference type="GO" id="GO:0005975">
    <property type="term" value="P:carbohydrate metabolic process"/>
    <property type="evidence" value="ECO:0007669"/>
    <property type="project" value="InterPro"/>
</dbReference>
<dbReference type="GO" id="GO:0005886">
    <property type="term" value="C:plasma membrane"/>
    <property type="evidence" value="ECO:0007669"/>
    <property type="project" value="TreeGrafter"/>
</dbReference>
<dbReference type="SUPFAM" id="SSF158745">
    <property type="entry name" value="LanC-like"/>
    <property type="match status" value="1"/>
</dbReference>
<dbReference type="CDD" id="cd04794">
    <property type="entry name" value="euk_LANCL"/>
    <property type="match status" value="1"/>
</dbReference>
<comment type="similarity">
    <text evidence="1">Belongs to the LanC-like protein family.</text>
</comment>
<feature type="binding site" evidence="2">
    <location>
        <position position="339"/>
    </location>
    <ligand>
        <name>Zn(2+)</name>
        <dbReference type="ChEBI" id="CHEBI:29105"/>
    </ligand>
</feature>
<keyword evidence="2" id="KW-0862">Zinc</keyword>
<sequence length="416" mass="47845">MSDREFKNPYPDYDDSLKIFDPDTERLIPEIEGPLMENVFILLQTLEKHLASDIDWSDSSVYTGTSGIALLYMRFLDVKVIENKESEEKEKKDFLKDALSYVEPVIPYLRKKRFSFLCGVPGPLAIASVLFHRKGLPKESTDLARRMENLEREVCSPYSDCPDELLYGRAGFLFALLFLQKYLPDEDEFRENTIKEVVSSILTGGQKMAKKFKNTHKIPLYYEWHDKAYVGTAHGFAGILYMLLQAKKYLTQEDLNTLIKPTIDFLLTQQFPSGNFPSSLDNSSDRLVHWCHGAPGLIHLLLLAHETFPEKSEYLSAARRCSDIIWKRGLLKKGYGICHGVSGNGYAQLRLFQVTREEKYLYRAVKFAEWCFDYGKHGCRTPDRPLSLFEGFAGTIYYLLDLLDPLHSAFPAFQLF</sequence>
<dbReference type="InterPro" id="IPR020464">
    <property type="entry name" value="LanC-like_prot_euk"/>
</dbReference>
<dbReference type="PRINTS" id="PR01950">
    <property type="entry name" value="LANCSUPER"/>
</dbReference>
<accession>A0AAV4SS20</accession>
<comment type="caution">
    <text evidence="3">The sequence shown here is derived from an EMBL/GenBank/DDBJ whole genome shotgun (WGS) entry which is preliminary data.</text>
</comment>
<proteinExistence type="inferred from homology"/>
<organism evidence="3 4">
    <name type="scientific">Caerostris extrusa</name>
    <name type="common">Bark spider</name>
    <name type="synonym">Caerostris bankana</name>
    <dbReference type="NCBI Taxonomy" id="172846"/>
    <lineage>
        <taxon>Eukaryota</taxon>
        <taxon>Metazoa</taxon>
        <taxon>Ecdysozoa</taxon>
        <taxon>Arthropoda</taxon>
        <taxon>Chelicerata</taxon>
        <taxon>Arachnida</taxon>
        <taxon>Araneae</taxon>
        <taxon>Araneomorphae</taxon>
        <taxon>Entelegynae</taxon>
        <taxon>Araneoidea</taxon>
        <taxon>Araneidae</taxon>
        <taxon>Caerostris</taxon>
    </lineage>
</organism>
<dbReference type="PRINTS" id="PR01951">
    <property type="entry name" value="LANCEUKARYTE"/>
</dbReference>